<sequence length="200" mass="21834">MRTIENPATGERLKWLVTSEESGGELVRAELWIRPGGGAAGQHVHRDGDEHVQLLAGRMELRIGRARRLLCKGDRATVPAGLPHCWRNVGADELHVIAELHPPLQFEQLTETVFALAQAGETGRGGRLRLLDAAVLHARYGDQLQLVPAVLPLPLARSQRLLLGALGPLAQRRLRSAPGRYETVTTRVSALPSGRPDTSR</sequence>
<comment type="caution">
    <text evidence="2">The sequence shown here is derived from an EMBL/GenBank/DDBJ whole genome shotgun (WGS) entry which is preliminary data.</text>
</comment>
<evidence type="ECO:0000313" key="3">
    <source>
        <dbReference type="Proteomes" id="UP001284601"/>
    </source>
</evidence>
<evidence type="ECO:0000259" key="1">
    <source>
        <dbReference type="Pfam" id="PF07883"/>
    </source>
</evidence>
<gene>
    <name evidence="2" type="ORF">R7226_28040</name>
</gene>
<dbReference type="SUPFAM" id="SSF51182">
    <property type="entry name" value="RmlC-like cupins"/>
    <property type="match status" value="1"/>
</dbReference>
<dbReference type="InterPro" id="IPR014710">
    <property type="entry name" value="RmlC-like_jellyroll"/>
</dbReference>
<dbReference type="Gene3D" id="2.60.120.10">
    <property type="entry name" value="Jelly Rolls"/>
    <property type="match status" value="1"/>
</dbReference>
<accession>A0ABU4HY89</accession>
<dbReference type="InterPro" id="IPR011051">
    <property type="entry name" value="RmlC_Cupin_sf"/>
</dbReference>
<dbReference type="InterPro" id="IPR013096">
    <property type="entry name" value="Cupin_2"/>
</dbReference>
<evidence type="ECO:0000313" key="2">
    <source>
        <dbReference type="EMBL" id="MDW5598241.1"/>
    </source>
</evidence>
<dbReference type="Pfam" id="PF07883">
    <property type="entry name" value="Cupin_2"/>
    <property type="match status" value="1"/>
</dbReference>
<reference evidence="3" key="1">
    <citation type="submission" date="2023-07" db="EMBL/GenBank/DDBJ databases">
        <title>Conexibacter stalactiti sp. nov., isolated from stalactites in a lava cave and emended description of the genus Conexibacter.</title>
        <authorList>
            <person name="Lee S.D."/>
        </authorList>
    </citation>
    <scope>NUCLEOTIDE SEQUENCE [LARGE SCALE GENOMIC DNA]</scope>
    <source>
        <strain evidence="3">KCTC 39840</strain>
    </source>
</reference>
<dbReference type="Proteomes" id="UP001284601">
    <property type="component" value="Unassembled WGS sequence"/>
</dbReference>
<protein>
    <submittedName>
        <fullName evidence="2">Cupin domain-containing protein</fullName>
    </submittedName>
</protein>
<dbReference type="CDD" id="cd02209">
    <property type="entry name" value="cupin_XRE_C"/>
    <property type="match status" value="1"/>
</dbReference>
<feature type="domain" description="Cupin type-2" evidence="1">
    <location>
        <begin position="34"/>
        <end position="97"/>
    </location>
</feature>
<dbReference type="RefSeq" id="WP_318600752.1">
    <property type="nucleotide sequence ID" value="NZ_JAWSTH010000128.1"/>
</dbReference>
<dbReference type="EMBL" id="JAWSTH010000128">
    <property type="protein sequence ID" value="MDW5598241.1"/>
    <property type="molecule type" value="Genomic_DNA"/>
</dbReference>
<reference evidence="2 3" key="2">
    <citation type="submission" date="2023-10" db="EMBL/GenBank/DDBJ databases">
        <authorList>
            <person name="Han X.F."/>
        </authorList>
    </citation>
    <scope>NUCLEOTIDE SEQUENCE [LARGE SCALE GENOMIC DNA]</scope>
    <source>
        <strain evidence="2 3">KCTC 39840</strain>
    </source>
</reference>
<name>A0ABU4HY89_9ACTN</name>
<organism evidence="2 3">
    <name type="scientific">Conexibacter stalactiti</name>
    <dbReference type="NCBI Taxonomy" id="1940611"/>
    <lineage>
        <taxon>Bacteria</taxon>
        <taxon>Bacillati</taxon>
        <taxon>Actinomycetota</taxon>
        <taxon>Thermoleophilia</taxon>
        <taxon>Solirubrobacterales</taxon>
        <taxon>Conexibacteraceae</taxon>
        <taxon>Conexibacter</taxon>
    </lineage>
</organism>
<proteinExistence type="predicted"/>
<keyword evidence="3" id="KW-1185">Reference proteome</keyword>